<organism evidence="2 3">
    <name type="scientific">Pontibacter ruber</name>
    <dbReference type="NCBI Taxonomy" id="1343895"/>
    <lineage>
        <taxon>Bacteria</taxon>
        <taxon>Pseudomonadati</taxon>
        <taxon>Bacteroidota</taxon>
        <taxon>Cytophagia</taxon>
        <taxon>Cytophagales</taxon>
        <taxon>Hymenobacteraceae</taxon>
        <taxon>Pontibacter</taxon>
    </lineage>
</organism>
<dbReference type="Gene3D" id="3.40.50.720">
    <property type="entry name" value="NAD(P)-binding Rossmann-like Domain"/>
    <property type="match status" value="1"/>
</dbReference>
<dbReference type="Proteomes" id="UP001597374">
    <property type="component" value="Unassembled WGS sequence"/>
</dbReference>
<reference evidence="3" key="1">
    <citation type="journal article" date="2019" name="Int. J. Syst. Evol. Microbiol.">
        <title>The Global Catalogue of Microorganisms (GCM) 10K type strain sequencing project: providing services to taxonomists for standard genome sequencing and annotation.</title>
        <authorList>
            <consortium name="The Broad Institute Genomics Platform"/>
            <consortium name="The Broad Institute Genome Sequencing Center for Infectious Disease"/>
            <person name="Wu L."/>
            <person name="Ma J."/>
        </authorList>
    </citation>
    <scope>NUCLEOTIDE SEQUENCE [LARGE SCALE GENOMIC DNA]</scope>
    <source>
        <strain evidence="3">CGMCC 4.1782</strain>
    </source>
</reference>
<evidence type="ECO:0000313" key="2">
    <source>
        <dbReference type="EMBL" id="MFD2246982.1"/>
    </source>
</evidence>
<dbReference type="PANTHER" id="PTHR43162:SF1">
    <property type="entry name" value="PRESTALK A DIFFERENTIATION PROTEIN A"/>
    <property type="match status" value="1"/>
</dbReference>
<dbReference type="Gene3D" id="3.90.25.10">
    <property type="entry name" value="UDP-galactose 4-epimerase, domain 1"/>
    <property type="match status" value="1"/>
</dbReference>
<name>A0ABW5CZJ1_9BACT</name>
<dbReference type="InterPro" id="IPR051604">
    <property type="entry name" value="Ergot_Alk_Oxidoreductase"/>
</dbReference>
<proteinExistence type="predicted"/>
<dbReference type="Pfam" id="PF13460">
    <property type="entry name" value="NAD_binding_10"/>
    <property type="match status" value="1"/>
</dbReference>
<accession>A0ABW5CZJ1</accession>
<dbReference type="EMBL" id="JBHUIM010000002">
    <property type="protein sequence ID" value="MFD2246982.1"/>
    <property type="molecule type" value="Genomic_DNA"/>
</dbReference>
<dbReference type="RefSeq" id="WP_250432192.1">
    <property type="nucleotide sequence ID" value="NZ_JALPRR010000006.1"/>
</dbReference>
<evidence type="ECO:0000313" key="3">
    <source>
        <dbReference type="Proteomes" id="UP001597374"/>
    </source>
</evidence>
<dbReference type="InterPro" id="IPR016040">
    <property type="entry name" value="NAD(P)-bd_dom"/>
</dbReference>
<evidence type="ECO:0000259" key="1">
    <source>
        <dbReference type="Pfam" id="PF13460"/>
    </source>
</evidence>
<gene>
    <name evidence="2" type="ORF">ACFSKP_12000</name>
</gene>
<protein>
    <submittedName>
        <fullName evidence="2">NAD(P)H-binding protein</fullName>
    </submittedName>
</protein>
<dbReference type="PANTHER" id="PTHR43162">
    <property type="match status" value="1"/>
</dbReference>
<sequence length="262" mass="29145">MNKENYVLILGVTGNIGGKIAQELLYKNVKVGVVGRSRSKLAAFEGKAEVWQGDFNSDEFLKQAFTKATTLFLTVPDEALLTPAATAQRLIRLIQNSSISHVVNISNCITEKYGAPTRLVAFEQELNKAASMNLLHLRCANFFENLNWGLHTPYRPDLALPYISSYEVAAVAAQHLATRDFSGITVQELMGARDYTMAELAAAAGEKYNQLPYTDGNRHFYKGFNDGDFKVTERTSANTSAGTEDRFTLEYFLRNELVQPVE</sequence>
<dbReference type="InterPro" id="IPR036291">
    <property type="entry name" value="NAD(P)-bd_dom_sf"/>
</dbReference>
<comment type="caution">
    <text evidence="2">The sequence shown here is derived from an EMBL/GenBank/DDBJ whole genome shotgun (WGS) entry which is preliminary data.</text>
</comment>
<feature type="domain" description="NAD(P)-binding" evidence="1">
    <location>
        <begin position="11"/>
        <end position="108"/>
    </location>
</feature>
<keyword evidence="3" id="KW-1185">Reference proteome</keyword>
<dbReference type="SUPFAM" id="SSF51735">
    <property type="entry name" value="NAD(P)-binding Rossmann-fold domains"/>
    <property type="match status" value="1"/>
</dbReference>